<keyword evidence="1" id="KW-0812">Transmembrane</keyword>
<feature type="transmembrane region" description="Helical" evidence="1">
    <location>
        <begin position="45"/>
        <end position="74"/>
    </location>
</feature>
<feature type="domain" description="DUF4342" evidence="2">
    <location>
        <begin position="7"/>
        <end position="83"/>
    </location>
</feature>
<evidence type="ECO:0000259" key="2">
    <source>
        <dbReference type="Pfam" id="PF14242"/>
    </source>
</evidence>
<evidence type="ECO:0000313" key="3">
    <source>
        <dbReference type="EMBL" id="QHO63443.1"/>
    </source>
</evidence>
<dbReference type="EMBL" id="CP047901">
    <property type="protein sequence ID" value="QHO63443.1"/>
    <property type="molecule type" value="Genomic_DNA"/>
</dbReference>
<evidence type="ECO:0000256" key="1">
    <source>
        <dbReference type="SAM" id="Phobius"/>
    </source>
</evidence>
<protein>
    <recommendedName>
        <fullName evidence="2">DUF4342 domain-containing protein</fullName>
    </recommendedName>
</protein>
<dbReference type="KEGG" id="caqa:MICH65_0462"/>
<keyword evidence="1" id="KW-0472">Membrane</keyword>
<reference evidence="4" key="1">
    <citation type="journal article" date="2020" name="Microorganisms">
        <title>Complete Genome of a Member of a New Bacterial Lineage in the Microgenomates Group Reveals an Unusual Nucleotide Composition Disparity Between Two Strands of DNA and Limited Metabolic Potential.</title>
        <authorList>
            <person name="Kadnikov V.V."/>
            <person name="Mardanov A.V."/>
            <person name="Beletsky A.V."/>
            <person name="Karnachuk O.V."/>
            <person name="Ravin N.V."/>
        </authorList>
    </citation>
    <scope>NUCLEOTIDE SEQUENCE [LARGE SCALE GENOMIC DNA]</scope>
</reference>
<dbReference type="AlphaFoldDB" id="A0A857N7Y3"/>
<name>A0A857N7Y3_9BACT</name>
<gene>
    <name evidence="3" type="ORF">MICH65_0462</name>
</gene>
<dbReference type="Proteomes" id="UP000463983">
    <property type="component" value="Chromosome"/>
</dbReference>
<dbReference type="InterPro" id="IPR025642">
    <property type="entry name" value="DUF4342"/>
</dbReference>
<sequence length="85" mass="9093">MATKAKTTTTEEFKVSGDQLLKKVKDLIHQGNIRRITIKDQQGKTILIIPLSIGVIGAVLAPPLAAIGAVAALITECTITVEREK</sequence>
<keyword evidence="1" id="KW-1133">Transmembrane helix</keyword>
<dbReference type="Pfam" id="PF14242">
    <property type="entry name" value="DUF4342"/>
    <property type="match status" value="1"/>
</dbReference>
<evidence type="ECO:0000313" key="4">
    <source>
        <dbReference type="Proteomes" id="UP000463983"/>
    </source>
</evidence>
<accession>A0A857N7Y3</accession>
<proteinExistence type="predicted"/>
<organism evidence="3 4">
    <name type="scientific">Candidatus Chazhemtobacterium aquaticus</name>
    <dbReference type="NCBI Taxonomy" id="2715735"/>
    <lineage>
        <taxon>Bacteria</taxon>
        <taxon>Candidatus Chazhemtobacteraceae</taxon>
        <taxon>Candidatus Chazhemtobacterium</taxon>
    </lineage>
</organism>
<keyword evidence="4" id="KW-1185">Reference proteome</keyword>
<dbReference type="RefSeq" id="WP_161931824.1">
    <property type="nucleotide sequence ID" value="NZ_CP047901.1"/>
</dbReference>